<sequence length="144" mass="15812">MKRILILVVALMAVSINVNARDTKHLMSIESAMARADFKERLNSSVRFYFGDQAHPTPTQRFGERVTSKKTNGFNKTDRESCEWVLLSALLALEKSAIAAGGNAVVNIRSFYNKNAFSSTTEYECHTGAIITGVALTGDVVKLP</sequence>
<feature type="signal peptide" evidence="1">
    <location>
        <begin position="1"/>
        <end position="20"/>
    </location>
</feature>
<comment type="caution">
    <text evidence="2">The sequence shown here is derived from an EMBL/GenBank/DDBJ whole genome shotgun (WGS) entry which is preliminary data.</text>
</comment>
<dbReference type="RefSeq" id="WP_344933122.1">
    <property type="nucleotide sequence ID" value="NZ_BAABDM010000001.1"/>
</dbReference>
<protein>
    <submittedName>
        <fullName evidence="2">Phosphoribosylglycinamide formyltransferase</fullName>
    </submittedName>
</protein>
<organism evidence="2 3">
    <name type="scientific">Zhongshania borealis</name>
    <dbReference type="NCBI Taxonomy" id="889488"/>
    <lineage>
        <taxon>Bacteria</taxon>
        <taxon>Pseudomonadati</taxon>
        <taxon>Pseudomonadota</taxon>
        <taxon>Gammaproteobacteria</taxon>
        <taxon>Cellvibrionales</taxon>
        <taxon>Spongiibacteraceae</taxon>
        <taxon>Zhongshania</taxon>
    </lineage>
</organism>
<keyword evidence="3" id="KW-1185">Reference proteome</keyword>
<evidence type="ECO:0000313" key="3">
    <source>
        <dbReference type="Proteomes" id="UP001500392"/>
    </source>
</evidence>
<reference evidence="3" key="1">
    <citation type="journal article" date="2019" name="Int. J. Syst. Evol. Microbiol.">
        <title>The Global Catalogue of Microorganisms (GCM) 10K type strain sequencing project: providing services to taxonomists for standard genome sequencing and annotation.</title>
        <authorList>
            <consortium name="The Broad Institute Genomics Platform"/>
            <consortium name="The Broad Institute Genome Sequencing Center for Infectious Disease"/>
            <person name="Wu L."/>
            <person name="Ma J."/>
        </authorList>
    </citation>
    <scope>NUCLEOTIDE SEQUENCE [LARGE SCALE GENOMIC DNA]</scope>
    <source>
        <strain evidence="3">JCM 17304</strain>
    </source>
</reference>
<dbReference type="EMBL" id="BAABDM010000001">
    <property type="protein sequence ID" value="GAA4089432.1"/>
    <property type="molecule type" value="Genomic_DNA"/>
</dbReference>
<keyword evidence="1" id="KW-0732">Signal</keyword>
<evidence type="ECO:0000256" key="1">
    <source>
        <dbReference type="SAM" id="SignalP"/>
    </source>
</evidence>
<accession>A0ABP7WHV9</accession>
<dbReference type="Proteomes" id="UP001500392">
    <property type="component" value="Unassembled WGS sequence"/>
</dbReference>
<evidence type="ECO:0000313" key="2">
    <source>
        <dbReference type="EMBL" id="GAA4089432.1"/>
    </source>
</evidence>
<gene>
    <name evidence="2" type="ORF">GCM10022414_10530</name>
</gene>
<feature type="chain" id="PRO_5046965567" evidence="1">
    <location>
        <begin position="21"/>
        <end position="144"/>
    </location>
</feature>
<proteinExistence type="predicted"/>
<name>A0ABP7WHV9_9GAMM</name>